<reference evidence="1" key="2">
    <citation type="journal article" date="2015" name="Data Brief">
        <title>Shoot transcriptome of the giant reed, Arundo donax.</title>
        <authorList>
            <person name="Barrero R.A."/>
            <person name="Guerrero F.D."/>
            <person name="Moolhuijzen P."/>
            <person name="Goolsby J.A."/>
            <person name="Tidwell J."/>
            <person name="Bellgard S.E."/>
            <person name="Bellgard M.I."/>
        </authorList>
    </citation>
    <scope>NUCLEOTIDE SEQUENCE</scope>
    <source>
        <tissue evidence="1">Shoot tissue taken approximately 20 cm above the soil surface</tissue>
    </source>
</reference>
<organism evidence="1">
    <name type="scientific">Arundo donax</name>
    <name type="common">Giant reed</name>
    <name type="synonym">Donax arundinaceus</name>
    <dbReference type="NCBI Taxonomy" id="35708"/>
    <lineage>
        <taxon>Eukaryota</taxon>
        <taxon>Viridiplantae</taxon>
        <taxon>Streptophyta</taxon>
        <taxon>Embryophyta</taxon>
        <taxon>Tracheophyta</taxon>
        <taxon>Spermatophyta</taxon>
        <taxon>Magnoliopsida</taxon>
        <taxon>Liliopsida</taxon>
        <taxon>Poales</taxon>
        <taxon>Poaceae</taxon>
        <taxon>PACMAD clade</taxon>
        <taxon>Arundinoideae</taxon>
        <taxon>Arundineae</taxon>
        <taxon>Arundo</taxon>
    </lineage>
</organism>
<evidence type="ECO:0000313" key="1">
    <source>
        <dbReference type="EMBL" id="JAD23531.1"/>
    </source>
</evidence>
<protein>
    <submittedName>
        <fullName evidence="1">Uncharacterized protein</fullName>
    </submittedName>
</protein>
<proteinExistence type="predicted"/>
<dbReference type="EMBL" id="GBRH01274364">
    <property type="protein sequence ID" value="JAD23531.1"/>
    <property type="molecule type" value="Transcribed_RNA"/>
</dbReference>
<name>A0A0A8YC40_ARUDO</name>
<dbReference type="AlphaFoldDB" id="A0A0A8YC40"/>
<sequence>MARFIGLIVEFVCCFTEL</sequence>
<accession>A0A0A8YC40</accession>
<reference evidence="1" key="1">
    <citation type="submission" date="2014-09" db="EMBL/GenBank/DDBJ databases">
        <authorList>
            <person name="Magalhaes I.L.F."/>
            <person name="Oliveira U."/>
            <person name="Santos F.R."/>
            <person name="Vidigal T.H.D.A."/>
            <person name="Brescovit A.D."/>
            <person name="Santos A.J."/>
        </authorList>
    </citation>
    <scope>NUCLEOTIDE SEQUENCE</scope>
    <source>
        <tissue evidence="1">Shoot tissue taken approximately 20 cm above the soil surface</tissue>
    </source>
</reference>